<comment type="caution">
    <text evidence="1">The sequence shown here is derived from an EMBL/GenBank/DDBJ whole genome shotgun (WGS) entry which is preliminary data.</text>
</comment>
<protein>
    <submittedName>
        <fullName evidence="1">Uncharacterized protein</fullName>
    </submittedName>
</protein>
<dbReference type="EMBL" id="CM042887">
    <property type="protein sequence ID" value="KAI4330852.1"/>
    <property type="molecule type" value="Genomic_DNA"/>
</dbReference>
<accession>A0ACB9N2P8</accession>
<evidence type="ECO:0000313" key="1">
    <source>
        <dbReference type="EMBL" id="KAI4330852.1"/>
    </source>
</evidence>
<evidence type="ECO:0000313" key="2">
    <source>
        <dbReference type="Proteomes" id="UP001057402"/>
    </source>
</evidence>
<name>A0ACB9N2P8_9MYRT</name>
<gene>
    <name evidence="1" type="ORF">MLD38_029097</name>
</gene>
<organism evidence="1 2">
    <name type="scientific">Melastoma candidum</name>
    <dbReference type="NCBI Taxonomy" id="119954"/>
    <lineage>
        <taxon>Eukaryota</taxon>
        <taxon>Viridiplantae</taxon>
        <taxon>Streptophyta</taxon>
        <taxon>Embryophyta</taxon>
        <taxon>Tracheophyta</taxon>
        <taxon>Spermatophyta</taxon>
        <taxon>Magnoliopsida</taxon>
        <taxon>eudicotyledons</taxon>
        <taxon>Gunneridae</taxon>
        <taxon>Pentapetalae</taxon>
        <taxon>rosids</taxon>
        <taxon>malvids</taxon>
        <taxon>Myrtales</taxon>
        <taxon>Melastomataceae</taxon>
        <taxon>Melastomatoideae</taxon>
        <taxon>Melastomateae</taxon>
        <taxon>Melastoma</taxon>
    </lineage>
</organism>
<sequence length="102" mass="12134">MRGLQPEPFFGKQEEEDVAFVKRLPEQCDQIDDWVTQRLVRRDFSSLGILVHEQLRWHRMIAPLMGYQQCPDLFFLEVVQGAIRRYAQELSRLVFLALLHFS</sequence>
<proteinExistence type="predicted"/>
<reference evidence="2" key="1">
    <citation type="journal article" date="2023" name="Front. Plant Sci.">
        <title>Chromosomal-level genome assembly of Melastoma candidum provides insights into trichome evolution.</title>
        <authorList>
            <person name="Zhong Y."/>
            <person name="Wu W."/>
            <person name="Sun C."/>
            <person name="Zou P."/>
            <person name="Liu Y."/>
            <person name="Dai S."/>
            <person name="Zhou R."/>
        </authorList>
    </citation>
    <scope>NUCLEOTIDE SEQUENCE [LARGE SCALE GENOMIC DNA]</scope>
</reference>
<keyword evidence="2" id="KW-1185">Reference proteome</keyword>
<dbReference type="Proteomes" id="UP001057402">
    <property type="component" value="Chromosome 8"/>
</dbReference>